<dbReference type="GO" id="GO:0004030">
    <property type="term" value="F:aldehyde dehydrogenase [NAD(P)+] activity"/>
    <property type="evidence" value="ECO:0007669"/>
    <property type="project" value="InterPro"/>
</dbReference>
<dbReference type="InterPro" id="IPR016163">
    <property type="entry name" value="Ald_DH_C"/>
</dbReference>
<comment type="caution">
    <text evidence="5">The sequence shown here is derived from an EMBL/GenBank/DDBJ whole genome shotgun (WGS) entry which is preliminary data.</text>
</comment>
<dbReference type="PANTHER" id="PTHR43217">
    <property type="entry name" value="SUCCINATE SEMIALDEHYDE DEHYDROGENASE [NAD(P)+] SAD"/>
    <property type="match status" value="1"/>
</dbReference>
<evidence type="ECO:0000313" key="6">
    <source>
        <dbReference type="Proteomes" id="UP000318413"/>
    </source>
</evidence>
<dbReference type="CDD" id="cd07100">
    <property type="entry name" value="ALDH_SSADH1_GabD1"/>
    <property type="match status" value="1"/>
</dbReference>
<dbReference type="InterPro" id="IPR044148">
    <property type="entry name" value="ALDH_GabD1-like"/>
</dbReference>
<keyword evidence="3" id="KW-0560">Oxidoreductase</keyword>
<proteinExistence type="inferred from homology"/>
<comment type="similarity">
    <text evidence="1">Belongs to the aldehyde dehydrogenase family.</text>
</comment>
<keyword evidence="6" id="KW-1185">Reference proteome</keyword>
<dbReference type="InterPro" id="IPR016162">
    <property type="entry name" value="Ald_DH_N"/>
</dbReference>
<dbReference type="GO" id="GO:0004777">
    <property type="term" value="F:succinate-semialdehyde dehydrogenase (NAD+) activity"/>
    <property type="evidence" value="ECO:0007669"/>
    <property type="project" value="TreeGrafter"/>
</dbReference>
<accession>A0A502CV61</accession>
<evidence type="ECO:0000256" key="1">
    <source>
        <dbReference type="ARBA" id="ARBA00009986"/>
    </source>
</evidence>
<dbReference type="Proteomes" id="UP000318413">
    <property type="component" value="Unassembled WGS sequence"/>
</dbReference>
<dbReference type="Gene3D" id="3.40.605.10">
    <property type="entry name" value="Aldehyde Dehydrogenase, Chain A, domain 1"/>
    <property type="match status" value="1"/>
</dbReference>
<evidence type="ECO:0000313" key="5">
    <source>
        <dbReference type="EMBL" id="TPG15716.1"/>
    </source>
</evidence>
<name>A0A502CV61_9SPHN</name>
<dbReference type="PANTHER" id="PTHR43217:SF1">
    <property type="entry name" value="SUCCINATE SEMIALDEHYDE DEHYDROGENASE [NAD(P)+] SAD"/>
    <property type="match status" value="1"/>
</dbReference>
<dbReference type="AlphaFoldDB" id="A0A502CV61"/>
<dbReference type="FunFam" id="3.40.309.10:FF:000009">
    <property type="entry name" value="Aldehyde dehydrogenase A"/>
    <property type="match status" value="1"/>
</dbReference>
<dbReference type="InterPro" id="IPR016161">
    <property type="entry name" value="Ald_DH/histidinol_DH"/>
</dbReference>
<dbReference type="InterPro" id="IPR047110">
    <property type="entry name" value="GABD/Sad-like"/>
</dbReference>
<feature type="domain" description="Aldehyde dehydrogenase" evidence="4">
    <location>
        <begin position="11"/>
        <end position="466"/>
    </location>
</feature>
<dbReference type="Gene3D" id="3.40.309.10">
    <property type="entry name" value="Aldehyde Dehydrogenase, Chain A, domain 2"/>
    <property type="match status" value="1"/>
</dbReference>
<protein>
    <submittedName>
        <fullName evidence="5">NAD-dependent succinate-semialdehyde dehydrogenase</fullName>
    </submittedName>
</protein>
<organism evidence="5 6">
    <name type="scientific">Sphingomonas oligophenolica</name>
    <dbReference type="NCBI Taxonomy" id="301154"/>
    <lineage>
        <taxon>Bacteria</taxon>
        <taxon>Pseudomonadati</taxon>
        <taxon>Pseudomonadota</taxon>
        <taxon>Alphaproteobacteria</taxon>
        <taxon>Sphingomonadales</taxon>
        <taxon>Sphingomonadaceae</taxon>
        <taxon>Sphingomonas</taxon>
    </lineage>
</organism>
<sequence length="468" mass="49924">METPRRSCVGWVKETHVFTSINPATGTPGARYPELTKDEVEQRVARAHDAFLAWRETDYATRTDLLEKIAEQFDANAERLAEIATREMGKTLKSSLAEVQKCAGGFRHYAQNGPAMLESRTFDTAAGKATARWLPMGPVLAVMPWNFPYWQVVRFLAPTIMAGNVGLLKHASLTQGVAAAIEEMVIAAGAPAGVFQNLAIKSDKVADLIADDRIVAVTLTGSEGAGMQVAEAAGRALKKVVLELGGSDPFIVMPSADIDRAAETAVKARIQNTGQSCICAKRMIVHADVYDDFLAKFSAGMKAVTAGDPMDGATDMGPLSSEEQRQTVVDQLAQIQAAGGKLLFGGEALAGKGAYMSAGILVDVPIDDPVAQEELFGPVAMVFKADDIDAAIRLANDVPFGLGSSVWTNDPHERERFERDVAAGMTAVNAMLASAPEAPFGGIKRSGHGRELGPYGLHEFMNLKTVFG</sequence>
<evidence type="ECO:0000256" key="2">
    <source>
        <dbReference type="ARBA" id="ARBA00022857"/>
    </source>
</evidence>
<dbReference type="OrthoDB" id="9802947at2"/>
<dbReference type="Pfam" id="PF00171">
    <property type="entry name" value="Aldedh"/>
    <property type="match status" value="1"/>
</dbReference>
<dbReference type="EMBL" id="RCZK01000001">
    <property type="protein sequence ID" value="TPG15716.1"/>
    <property type="molecule type" value="Genomic_DNA"/>
</dbReference>
<reference evidence="5 6" key="1">
    <citation type="journal article" date="2019" name="Environ. Microbiol.">
        <title>Species interactions and distinct microbial communities in high Arctic permafrost affected cryosols are associated with the CH4 and CO2 gas fluxes.</title>
        <authorList>
            <person name="Altshuler I."/>
            <person name="Hamel J."/>
            <person name="Turney S."/>
            <person name="Magnuson E."/>
            <person name="Levesque R."/>
            <person name="Greer C."/>
            <person name="Whyte L.G."/>
        </authorList>
    </citation>
    <scope>NUCLEOTIDE SEQUENCE [LARGE SCALE GENOMIC DNA]</scope>
    <source>
        <strain evidence="5 6">S5.1</strain>
    </source>
</reference>
<evidence type="ECO:0000259" key="4">
    <source>
        <dbReference type="Pfam" id="PF00171"/>
    </source>
</evidence>
<dbReference type="InterPro" id="IPR015590">
    <property type="entry name" value="Aldehyde_DH_dom"/>
</dbReference>
<keyword evidence="2" id="KW-0521">NADP</keyword>
<evidence type="ECO:0000256" key="3">
    <source>
        <dbReference type="ARBA" id="ARBA00023002"/>
    </source>
</evidence>
<gene>
    <name evidence="5" type="ORF">EAH84_00375</name>
</gene>
<dbReference type="FunFam" id="3.40.605.10:FF:000012">
    <property type="entry name" value="NAD-dependent succinate-semialdehyde dehydrogenase"/>
    <property type="match status" value="1"/>
</dbReference>
<dbReference type="SUPFAM" id="SSF53720">
    <property type="entry name" value="ALDH-like"/>
    <property type="match status" value="1"/>
</dbReference>
<dbReference type="RefSeq" id="WP_140866050.1">
    <property type="nucleotide sequence ID" value="NZ_RCZK01000001.1"/>
</dbReference>